<dbReference type="InterPro" id="IPR044060">
    <property type="entry name" value="Bacterial_rp_domain"/>
</dbReference>
<sequence>MHRLFNRASARRIAHPLIAVVLGSLATPLPVLAASQDATTASTARPIELMHLADMNTSDGKLGKINNKGQIVGQVPNPDSPLGRYPKTVLFSREADPFTDLHAIIGGDYLVSSPRDINNEGAVIVGTSDTSASFLVKNGTATRLPWDPAGTAINDRGQIAGSMGVWSPDGSILKLQAFKHQYMEPSAMTNGGTVVGFADIDSGPLIDWRAFRTRPGEPLNLSRDLLIFGNAETRAMDVNDHDEVAGYVDRAGPDIEDIPVIWDEEGEAQEQDVPHGGRVYAINNDGVGVGVMFDAHAAPRAAMYVNGVATDLTNLVRAAGKDVYLKYASGINDLGQIAVVGRYGTSVADHVFLLDLGVDAPRLESFTLETQRYPSTDWRPVPDIGGSTVEGNKVRISMTVRNHSTTHPVRGYIRLADNKSKKPIVTGEIQVDLAPGQTKTIREIWDTTGWAWDNKSDPLSDRGPGAILYVAGNPVDGLANRISIVPKPVVAVHGFRSDAQDTWGEFDEIMKELGHPDGNVFAVGDGQAEGRMDTGEKWNPLHESYTMAQNVDELATYIEDVRKKTGAFHINLVAHSMGTLISRQYIQERMPSTPDNKPAVTRLIAMGAPNAGSPCADMVVERSITEELSPWFPAVIENTTEWVNGDGEHKGFNGRITNLKGVRASNLVGDSWLVPCTTANYPLPFMGDGVVPWWSALHLLPGWGDHPITSTLHSYMTFSDDDFVRYVRPRLVSLVVGAPPVTGLTDKQAVQDEKTAAVTGGSLSMFGAPTVSVEPGKTASVPLQVPRGSAFGVTGVLPETVGLSLRDPSGKVAASYAAGSDAAKQQYQGLSVADPQEGAWTLEVTSTAAQAVRADLTAWVTGNPVQVVAKAAAAEDGRVMVTAKVTDDGQPVTGAPVRAWLAGVEHRQTLLAVTLKDDGASDDGAAGDGVYGARTDVLADDQYYVVAKAETAKGVRTDRDVVEVAKPDLREFALTLSAGPGGSVAAAPAREAYRAGTTVKVTATPDAGRVPIGWVVDGQKRGPGPLTVTMDGPHTVKALFGTFKVTELGTLPGGDVSKTYAERLNDRGQVAATAMGKDGKRHAVRWQDGALTELTGLTCADGAVKCETGAFDINRAGEVSGWSVGSANGSNAQHAVVWRADGSVTDLRRGDGTKWPAATGLNDNGQVVGDAGRLEYTIWDRGAADALPAEFVPGVSYDNDWHQNQPLRINDSGAIAGGHALGKDANGLPTDTGPAIYANGMLTKLPGGPVAGCAQTAGRASDVNAHGLVVGTLRCGRYEQQTPKRAYAWQGGEPADLGEGDATAVNDDGLIVGFEQGPNLSRHKRPVMWVDGTKYPLTGVLSRPWCPEDAAKTTQPCVGAWKVQDVNSSGQILVWGYVRDRAADGDGFVQRDRSYLLTPAEALADLQVTAEVSAAEPGPGSKVTWTATVTNKGDDPATDVRLDVLIPRTVTGAACDTWRGVCAPIKDGFRNTVKVLEPGWSATVEVTAAVPAGTPDGTGLKAGVHGYSTEVADPKTGDNAAEVTATVRPLLDRPALNWPDPVKVGEVSPPYAVKLTNRLNEPIPLKVIAVTGPFTQANACPVELAVGAVCTVEVRFAPTQEGPATGALTFTTADGGQPAYTVPLTGQGAKPSSSPMVQAPAAPVRGEVGKPFTLEVAFTDADAADSHTARVAWGDGPPVDAQVIAGPGGGTVKATRTFTAPRTGTALVIVTDGAGNTGSAGVPYVIGEAAQNTAPVLDAGHDAQVRVGQKLQRHVFFTDPDSTSWTATVDYGDGAGPRPVTPDADLRIWLDQPGWAAPGAYPVTVKVTDDGGLAATAAFQVTVVPADHAAPTVTLRSPANVVEAGAEWVGMGSFSDPGSTSWTYTADYGDGAGPQPLALTAGQLKLQHTFGAAGDHTVVLTVTDEGGASGSARFTVHVTDAAPQVTLKAPAVAKVVRVGEAVPFGASFSGAGDIRTAVWTIGGRPVAGAVSGHRGKGTVTGSHVFTKAGRYPISVTVTGDRGVAATASTVAGEQAYVLVYDPDSALVGAGQAVAPAGACKLDAGCAGQKGEATLDVTARYRGKAATPTGGLRYTAPGFDLRAASAAVLAVNGDTAILRGAGKVNKTVDVVFEITTVDSGTHDKLTVKVWKKNGELVYDTGVEPAQVSGTIRVSG</sequence>
<feature type="signal peptide" evidence="1">
    <location>
        <begin position="1"/>
        <end position="33"/>
    </location>
</feature>
<dbReference type="RefSeq" id="WP_306870165.1">
    <property type="nucleotide sequence ID" value="NZ_JAUSRB010000002.1"/>
</dbReference>
<reference evidence="3 4" key="1">
    <citation type="submission" date="2023-07" db="EMBL/GenBank/DDBJ databases">
        <title>Sequencing the genomes of 1000 actinobacteria strains.</title>
        <authorList>
            <person name="Klenk H.-P."/>
        </authorList>
    </citation>
    <scope>NUCLEOTIDE SEQUENCE [LARGE SCALE GENOMIC DNA]</scope>
    <source>
        <strain evidence="3 4">DSM 44109</strain>
    </source>
</reference>
<dbReference type="Proteomes" id="UP001230426">
    <property type="component" value="Unassembled WGS sequence"/>
</dbReference>
<evidence type="ECO:0000256" key="1">
    <source>
        <dbReference type="SAM" id="SignalP"/>
    </source>
</evidence>
<evidence type="ECO:0000313" key="3">
    <source>
        <dbReference type="EMBL" id="MDP9867943.1"/>
    </source>
</evidence>
<dbReference type="Gene3D" id="2.60.40.10">
    <property type="entry name" value="Immunoglobulins"/>
    <property type="match status" value="5"/>
</dbReference>
<dbReference type="EMBL" id="JAUSRB010000002">
    <property type="protein sequence ID" value="MDP9867943.1"/>
    <property type="molecule type" value="Genomic_DNA"/>
</dbReference>
<dbReference type="InterPro" id="IPR002918">
    <property type="entry name" value="Lipase_EstA/Esterase_EstB"/>
</dbReference>
<dbReference type="InterPro" id="IPR001434">
    <property type="entry name" value="OmcB-like_DUF11"/>
</dbReference>
<dbReference type="InterPro" id="IPR022409">
    <property type="entry name" value="PKD/Chitinase_dom"/>
</dbReference>
<feature type="chain" id="PRO_5047257370" evidence="1">
    <location>
        <begin position="34"/>
        <end position="2154"/>
    </location>
</feature>
<dbReference type="InterPro" id="IPR000601">
    <property type="entry name" value="PKD_dom"/>
</dbReference>
<name>A0ABT9RF94_9ACTN</name>
<evidence type="ECO:0000259" key="2">
    <source>
        <dbReference type="PROSITE" id="PS50093"/>
    </source>
</evidence>
<dbReference type="Pfam" id="PF01674">
    <property type="entry name" value="Lipase_2"/>
    <property type="match status" value="1"/>
</dbReference>
<dbReference type="Pfam" id="PF18911">
    <property type="entry name" value="PKD_4"/>
    <property type="match status" value="2"/>
</dbReference>
<dbReference type="InterPro" id="IPR035986">
    <property type="entry name" value="PKD_dom_sf"/>
</dbReference>
<dbReference type="SUPFAM" id="SSF49299">
    <property type="entry name" value="PKD domain"/>
    <property type="match status" value="3"/>
</dbReference>
<dbReference type="NCBIfam" id="NF041940">
    <property type="entry name" value="choice_anch_X"/>
    <property type="match status" value="1"/>
</dbReference>
<dbReference type="InterPro" id="IPR013783">
    <property type="entry name" value="Ig-like_fold"/>
</dbReference>
<keyword evidence="1" id="KW-0732">Signal</keyword>
<dbReference type="InterPro" id="IPR029058">
    <property type="entry name" value="AB_hydrolase_fold"/>
</dbReference>
<comment type="caution">
    <text evidence="3">The sequence shown here is derived from an EMBL/GenBank/DDBJ whole genome shotgun (WGS) entry which is preliminary data.</text>
</comment>
<accession>A0ABT9RF94</accession>
<dbReference type="SMART" id="SM00089">
    <property type="entry name" value="PKD"/>
    <property type="match status" value="3"/>
</dbReference>
<gene>
    <name evidence="3" type="ORF">J2S55_007209</name>
</gene>
<dbReference type="CDD" id="cd00146">
    <property type="entry name" value="PKD"/>
    <property type="match status" value="1"/>
</dbReference>
<dbReference type="Gene3D" id="3.40.50.1820">
    <property type="entry name" value="alpha/beta hydrolase"/>
    <property type="match status" value="1"/>
</dbReference>
<dbReference type="Pfam" id="PF18998">
    <property type="entry name" value="Flg_new_2"/>
    <property type="match status" value="1"/>
</dbReference>
<keyword evidence="4" id="KW-1185">Reference proteome</keyword>
<protein>
    <submittedName>
        <fullName evidence="3">Repeat protein (TIGR01451 family)</fullName>
    </submittedName>
</protein>
<evidence type="ECO:0000313" key="4">
    <source>
        <dbReference type="Proteomes" id="UP001230426"/>
    </source>
</evidence>
<feature type="domain" description="PKD" evidence="2">
    <location>
        <begin position="1858"/>
        <end position="1919"/>
    </location>
</feature>
<proteinExistence type="predicted"/>
<organism evidence="3 4">
    <name type="scientific">Streptosporangium brasiliense</name>
    <dbReference type="NCBI Taxonomy" id="47480"/>
    <lineage>
        <taxon>Bacteria</taxon>
        <taxon>Bacillati</taxon>
        <taxon>Actinomycetota</taxon>
        <taxon>Actinomycetes</taxon>
        <taxon>Streptosporangiales</taxon>
        <taxon>Streptosporangiaceae</taxon>
        <taxon>Streptosporangium</taxon>
    </lineage>
</organism>
<dbReference type="Pfam" id="PF01345">
    <property type="entry name" value="DUF11"/>
    <property type="match status" value="1"/>
</dbReference>
<dbReference type="SUPFAM" id="SSF53474">
    <property type="entry name" value="alpha/beta-Hydrolases"/>
    <property type="match status" value="1"/>
</dbReference>
<dbReference type="PROSITE" id="PS50093">
    <property type="entry name" value="PKD"/>
    <property type="match status" value="1"/>
</dbReference>